<evidence type="ECO:0000256" key="1">
    <source>
        <dbReference type="SAM" id="Phobius"/>
    </source>
</evidence>
<organism evidence="2 3">
    <name type="scientific">Salipiger aestuarii</name>
    <dbReference type="NCBI Taxonomy" id="568098"/>
    <lineage>
        <taxon>Bacteria</taxon>
        <taxon>Pseudomonadati</taxon>
        <taxon>Pseudomonadota</taxon>
        <taxon>Alphaproteobacteria</taxon>
        <taxon>Rhodobacterales</taxon>
        <taxon>Roseobacteraceae</taxon>
        <taxon>Salipiger</taxon>
    </lineage>
</organism>
<name>A0A327Y1S6_9RHOB</name>
<keyword evidence="1" id="KW-0812">Transmembrane</keyword>
<dbReference type="EMBL" id="QLMG01000031">
    <property type="protein sequence ID" value="RAK14016.1"/>
    <property type="molecule type" value="Genomic_DNA"/>
</dbReference>
<accession>A0A327Y1S6</accession>
<dbReference type="AlphaFoldDB" id="A0A327Y1S6"/>
<keyword evidence="1" id="KW-0472">Membrane</keyword>
<dbReference type="Proteomes" id="UP000249165">
    <property type="component" value="Unassembled WGS sequence"/>
</dbReference>
<evidence type="ECO:0000313" key="2">
    <source>
        <dbReference type="EMBL" id="RAK14016.1"/>
    </source>
</evidence>
<gene>
    <name evidence="2" type="ORF">ATI53_103144</name>
</gene>
<protein>
    <submittedName>
        <fullName evidence="2">Uncharacterized protein</fullName>
    </submittedName>
</protein>
<keyword evidence="1" id="KW-1133">Transmembrane helix</keyword>
<keyword evidence="3" id="KW-1185">Reference proteome</keyword>
<reference evidence="2 3" key="1">
    <citation type="submission" date="2018-06" db="EMBL/GenBank/DDBJ databases">
        <title>Genomic Encyclopedia of Archaeal and Bacterial Type Strains, Phase II (KMG-II): from individual species to whole genera.</title>
        <authorList>
            <person name="Goeker M."/>
        </authorList>
    </citation>
    <scope>NUCLEOTIDE SEQUENCE [LARGE SCALE GENOMIC DNA]</scope>
    <source>
        <strain evidence="2 3">DSM 22011</strain>
    </source>
</reference>
<evidence type="ECO:0000313" key="3">
    <source>
        <dbReference type="Proteomes" id="UP000249165"/>
    </source>
</evidence>
<feature type="transmembrane region" description="Helical" evidence="1">
    <location>
        <begin position="15"/>
        <end position="34"/>
    </location>
</feature>
<sequence length="57" mass="6227">MDPEPKATSKRFTNIGPALSWILVKVLAIAPGAIRVRNMPNRPGIAPRLSAKHTNPR</sequence>
<comment type="caution">
    <text evidence="2">The sequence shown here is derived from an EMBL/GenBank/DDBJ whole genome shotgun (WGS) entry which is preliminary data.</text>
</comment>
<proteinExistence type="predicted"/>